<dbReference type="Proteomes" id="UP000095283">
    <property type="component" value="Unplaced"/>
</dbReference>
<evidence type="ECO:0000313" key="2">
    <source>
        <dbReference type="WBParaSite" id="Hba_01449"/>
    </source>
</evidence>
<accession>A0A1I7W9V2</accession>
<proteinExistence type="predicted"/>
<reference evidence="2" key="1">
    <citation type="submission" date="2016-11" db="UniProtKB">
        <authorList>
            <consortium name="WormBaseParasite"/>
        </authorList>
    </citation>
    <scope>IDENTIFICATION</scope>
</reference>
<dbReference type="WBParaSite" id="Hba_01449">
    <property type="protein sequence ID" value="Hba_01449"/>
    <property type="gene ID" value="Hba_01449"/>
</dbReference>
<evidence type="ECO:0000313" key="1">
    <source>
        <dbReference type="Proteomes" id="UP000095283"/>
    </source>
</evidence>
<keyword evidence="1" id="KW-1185">Reference proteome</keyword>
<sequence length="72" mass="8442">MLYIYVVYLQRFVASPAFGRLAGRTCLGGQTEHSDFDEGVTGWHDESRFGLPQRRRAWYCRKNEFYDELMGS</sequence>
<protein>
    <submittedName>
        <fullName evidence="2">Secreted protein</fullName>
    </submittedName>
</protein>
<organism evidence="1 2">
    <name type="scientific">Heterorhabditis bacteriophora</name>
    <name type="common">Entomopathogenic nematode worm</name>
    <dbReference type="NCBI Taxonomy" id="37862"/>
    <lineage>
        <taxon>Eukaryota</taxon>
        <taxon>Metazoa</taxon>
        <taxon>Ecdysozoa</taxon>
        <taxon>Nematoda</taxon>
        <taxon>Chromadorea</taxon>
        <taxon>Rhabditida</taxon>
        <taxon>Rhabditina</taxon>
        <taxon>Rhabditomorpha</taxon>
        <taxon>Strongyloidea</taxon>
        <taxon>Heterorhabditidae</taxon>
        <taxon>Heterorhabditis</taxon>
    </lineage>
</organism>
<name>A0A1I7W9V2_HETBA</name>
<dbReference type="AlphaFoldDB" id="A0A1I7W9V2"/>